<gene>
    <name evidence="9" type="ORF">HYY20_05835</name>
</gene>
<keyword evidence="7" id="KW-0175">Coiled coil</keyword>
<protein>
    <submittedName>
        <fullName evidence="9">Septum formation initiator family protein</fullName>
    </submittedName>
</protein>
<proteinExistence type="predicted"/>
<accession>A0A932CN62</accession>
<dbReference type="Pfam" id="PF04977">
    <property type="entry name" value="DivIC"/>
    <property type="match status" value="1"/>
</dbReference>
<keyword evidence="2" id="KW-0132">Cell division</keyword>
<feature type="coiled-coil region" evidence="7">
    <location>
        <begin position="49"/>
        <end position="83"/>
    </location>
</feature>
<evidence type="ECO:0000256" key="6">
    <source>
        <dbReference type="ARBA" id="ARBA00023306"/>
    </source>
</evidence>
<comment type="caution">
    <text evidence="9">The sequence shown here is derived from an EMBL/GenBank/DDBJ whole genome shotgun (WGS) entry which is preliminary data.</text>
</comment>
<evidence type="ECO:0000256" key="3">
    <source>
        <dbReference type="ARBA" id="ARBA00022692"/>
    </source>
</evidence>
<dbReference type="AlphaFoldDB" id="A0A932CN62"/>
<evidence type="ECO:0000256" key="7">
    <source>
        <dbReference type="SAM" id="Coils"/>
    </source>
</evidence>
<reference evidence="9" key="1">
    <citation type="submission" date="2020-07" db="EMBL/GenBank/DDBJ databases">
        <title>Huge and variable diversity of episymbiotic CPR bacteria and DPANN archaea in groundwater ecosystems.</title>
        <authorList>
            <person name="He C.Y."/>
            <person name="Keren R."/>
            <person name="Whittaker M."/>
            <person name="Farag I.F."/>
            <person name="Doudna J."/>
            <person name="Cate J.H.D."/>
            <person name="Banfield J.F."/>
        </authorList>
    </citation>
    <scope>NUCLEOTIDE SEQUENCE</scope>
    <source>
        <strain evidence="9">NC_groundwater_672_Ag_B-0.1um_62_36</strain>
    </source>
</reference>
<evidence type="ECO:0000256" key="2">
    <source>
        <dbReference type="ARBA" id="ARBA00022618"/>
    </source>
</evidence>
<dbReference type="PANTHER" id="PTHR37485">
    <property type="entry name" value="CELL DIVISION PROTEIN FTSB"/>
    <property type="match status" value="1"/>
</dbReference>
<sequence>MRNRKVRRPASPHREAGWGWARALGWFSLMGALLLLGSSLWGERGWLELRRARQEKAHMQEQIQGLERENQVLRREIAALREDPYLVEKIAREELGLVKPGEIVYEFK</sequence>
<name>A0A932CN62_UNCTE</name>
<dbReference type="GO" id="GO:0043093">
    <property type="term" value="P:FtsZ-dependent cytokinesis"/>
    <property type="evidence" value="ECO:0007669"/>
    <property type="project" value="TreeGrafter"/>
</dbReference>
<keyword evidence="1" id="KW-1003">Cell membrane</keyword>
<evidence type="ECO:0000256" key="4">
    <source>
        <dbReference type="ARBA" id="ARBA00022989"/>
    </source>
</evidence>
<keyword evidence="3 8" id="KW-0812">Transmembrane</keyword>
<dbReference type="Proteomes" id="UP000769766">
    <property type="component" value="Unassembled WGS sequence"/>
</dbReference>
<keyword evidence="5 8" id="KW-0472">Membrane</keyword>
<organism evidence="9 10">
    <name type="scientific">Tectimicrobiota bacterium</name>
    <dbReference type="NCBI Taxonomy" id="2528274"/>
    <lineage>
        <taxon>Bacteria</taxon>
        <taxon>Pseudomonadati</taxon>
        <taxon>Nitrospinota/Tectimicrobiota group</taxon>
        <taxon>Candidatus Tectimicrobiota</taxon>
    </lineage>
</organism>
<dbReference type="GO" id="GO:0030428">
    <property type="term" value="C:cell septum"/>
    <property type="evidence" value="ECO:0007669"/>
    <property type="project" value="TreeGrafter"/>
</dbReference>
<evidence type="ECO:0000313" key="10">
    <source>
        <dbReference type="Proteomes" id="UP000769766"/>
    </source>
</evidence>
<dbReference type="InterPro" id="IPR007060">
    <property type="entry name" value="FtsL/DivIC"/>
</dbReference>
<keyword evidence="4 8" id="KW-1133">Transmembrane helix</keyword>
<feature type="transmembrane region" description="Helical" evidence="8">
    <location>
        <begin position="20"/>
        <end position="41"/>
    </location>
</feature>
<dbReference type="PANTHER" id="PTHR37485:SF1">
    <property type="entry name" value="CELL DIVISION PROTEIN FTSB"/>
    <property type="match status" value="1"/>
</dbReference>
<evidence type="ECO:0000313" key="9">
    <source>
        <dbReference type="EMBL" id="MBI2876383.1"/>
    </source>
</evidence>
<keyword evidence="6" id="KW-0131">Cell cycle</keyword>
<evidence type="ECO:0000256" key="1">
    <source>
        <dbReference type="ARBA" id="ARBA00022475"/>
    </source>
</evidence>
<evidence type="ECO:0000256" key="5">
    <source>
        <dbReference type="ARBA" id="ARBA00023136"/>
    </source>
</evidence>
<dbReference type="InterPro" id="IPR023081">
    <property type="entry name" value="Cell_div_FtsB"/>
</dbReference>
<dbReference type="EMBL" id="JACPRF010000178">
    <property type="protein sequence ID" value="MBI2876383.1"/>
    <property type="molecule type" value="Genomic_DNA"/>
</dbReference>
<evidence type="ECO:0000256" key="8">
    <source>
        <dbReference type="SAM" id="Phobius"/>
    </source>
</evidence>